<dbReference type="PANTHER" id="PTHR30502">
    <property type="entry name" value="2-KETO-3-DEOXY-L-RHAMNONATE ALDOLASE"/>
    <property type="match status" value="1"/>
</dbReference>
<dbReference type="RefSeq" id="WP_090750071.1">
    <property type="nucleotide sequence ID" value="NZ_FOBW01000023.1"/>
</dbReference>
<gene>
    <name evidence="5" type="ORF">SAMN05192533_1233</name>
</gene>
<dbReference type="InterPro" id="IPR005000">
    <property type="entry name" value="Aldolase/citrate-lyase_domain"/>
</dbReference>
<evidence type="ECO:0000256" key="2">
    <source>
        <dbReference type="ARBA" id="ARBA00022723"/>
    </source>
</evidence>
<dbReference type="EMBL" id="FOBW01000023">
    <property type="protein sequence ID" value="SEN84644.1"/>
    <property type="molecule type" value="Genomic_DNA"/>
</dbReference>
<evidence type="ECO:0000256" key="3">
    <source>
        <dbReference type="ARBA" id="ARBA00023239"/>
    </source>
</evidence>
<reference evidence="6" key="1">
    <citation type="submission" date="2016-10" db="EMBL/GenBank/DDBJ databases">
        <authorList>
            <person name="Varghese N."/>
            <person name="Submissions S."/>
        </authorList>
    </citation>
    <scope>NUCLEOTIDE SEQUENCE [LARGE SCALE GENOMIC DNA]</scope>
    <source>
        <strain evidence="6">B48,IBRC-M 10115,DSM 25386,CECT 8001</strain>
    </source>
</reference>
<dbReference type="GO" id="GO:0005737">
    <property type="term" value="C:cytoplasm"/>
    <property type="evidence" value="ECO:0007669"/>
    <property type="project" value="TreeGrafter"/>
</dbReference>
<evidence type="ECO:0000313" key="6">
    <source>
        <dbReference type="Proteomes" id="UP000198553"/>
    </source>
</evidence>
<organism evidence="5 6">
    <name type="scientific">Mesobacillus persicus</name>
    <dbReference type="NCBI Taxonomy" id="930146"/>
    <lineage>
        <taxon>Bacteria</taxon>
        <taxon>Bacillati</taxon>
        <taxon>Bacillota</taxon>
        <taxon>Bacilli</taxon>
        <taxon>Bacillales</taxon>
        <taxon>Bacillaceae</taxon>
        <taxon>Mesobacillus</taxon>
    </lineage>
</organism>
<dbReference type="InterPro" id="IPR050251">
    <property type="entry name" value="HpcH-HpaI_aldolase"/>
</dbReference>
<protein>
    <submittedName>
        <fullName evidence="5">2-dehydro-3-deoxyglucarate aldolase/4-hydroxy-2-oxoheptanedioate aldolase</fullName>
    </submittedName>
</protein>
<dbReference type="SUPFAM" id="SSF51621">
    <property type="entry name" value="Phosphoenolpyruvate/pyruvate domain"/>
    <property type="match status" value="1"/>
</dbReference>
<dbReference type="Pfam" id="PF03328">
    <property type="entry name" value="HpcH_HpaI"/>
    <property type="match status" value="1"/>
</dbReference>
<dbReference type="STRING" id="930146.SAMN05192533_1233"/>
<dbReference type="GO" id="GO:0046872">
    <property type="term" value="F:metal ion binding"/>
    <property type="evidence" value="ECO:0007669"/>
    <property type="project" value="UniProtKB-KW"/>
</dbReference>
<dbReference type="AlphaFoldDB" id="A0A1H8JV77"/>
<keyword evidence="2" id="KW-0479">Metal-binding</keyword>
<dbReference type="Gene3D" id="3.20.20.60">
    <property type="entry name" value="Phosphoenolpyruvate-binding domains"/>
    <property type="match status" value="1"/>
</dbReference>
<dbReference type="PANTHER" id="PTHR30502:SF0">
    <property type="entry name" value="PHOSPHOENOLPYRUVATE CARBOXYLASE FAMILY PROTEIN"/>
    <property type="match status" value="1"/>
</dbReference>
<dbReference type="InterPro" id="IPR015813">
    <property type="entry name" value="Pyrv/PenolPyrv_kinase-like_dom"/>
</dbReference>
<evidence type="ECO:0000313" key="5">
    <source>
        <dbReference type="EMBL" id="SEN84644.1"/>
    </source>
</evidence>
<evidence type="ECO:0000259" key="4">
    <source>
        <dbReference type="Pfam" id="PF03328"/>
    </source>
</evidence>
<sequence>MKNSLKKKLANNEKVFGTFIMTNGLDTAEILAHAGADCIMIDGEHGSMDLETAGRMVSIIRGTSTVPLLRVAGNEQSLIKRGLDTGAAGIMIPMVNTKEDAEKAVRFCKYPPLGVRGMGAGRAILFGAGAEEYENYFKAANDEVLVIVQIEHYTAVENIEEILSVPGIDLAFIGPMDLSTSMGLQGQINHPEVQKQCQKVIEACQKHNVTPGIMTWSGAMDQHLDMGFTFLLGGIDAAILYQGVRQLVTEFKSTGK</sequence>
<evidence type="ECO:0000256" key="1">
    <source>
        <dbReference type="ARBA" id="ARBA00005568"/>
    </source>
</evidence>
<accession>A0A1H8JV77</accession>
<comment type="similarity">
    <text evidence="1">Belongs to the HpcH/HpaI aldolase family.</text>
</comment>
<keyword evidence="6" id="KW-1185">Reference proteome</keyword>
<proteinExistence type="inferred from homology"/>
<name>A0A1H8JV77_9BACI</name>
<dbReference type="GO" id="GO:0016832">
    <property type="term" value="F:aldehyde-lyase activity"/>
    <property type="evidence" value="ECO:0007669"/>
    <property type="project" value="TreeGrafter"/>
</dbReference>
<dbReference type="OrthoDB" id="86160at2"/>
<keyword evidence="3" id="KW-0456">Lyase</keyword>
<dbReference type="InterPro" id="IPR040442">
    <property type="entry name" value="Pyrv_kinase-like_dom_sf"/>
</dbReference>
<dbReference type="Proteomes" id="UP000198553">
    <property type="component" value="Unassembled WGS sequence"/>
</dbReference>
<feature type="domain" description="HpcH/HpaI aldolase/citrate lyase" evidence="4">
    <location>
        <begin position="17"/>
        <end position="237"/>
    </location>
</feature>